<evidence type="ECO:0000256" key="7">
    <source>
        <dbReference type="SAM" id="Coils"/>
    </source>
</evidence>
<evidence type="ECO:0000256" key="1">
    <source>
        <dbReference type="ARBA" id="ARBA00003041"/>
    </source>
</evidence>
<dbReference type="PANTHER" id="PTHR34982:SF1">
    <property type="entry name" value="FLAGELLAR ASSEMBLY PROTEIN FLIH"/>
    <property type="match status" value="1"/>
</dbReference>
<organism evidence="9 10">
    <name type="scientific">Bacillus daqingensis</name>
    <dbReference type="NCBI Taxonomy" id="872396"/>
    <lineage>
        <taxon>Bacteria</taxon>
        <taxon>Bacillati</taxon>
        <taxon>Bacillota</taxon>
        <taxon>Bacilli</taxon>
        <taxon>Bacillales</taxon>
        <taxon>Bacillaceae</taxon>
        <taxon>Bacillus</taxon>
    </lineage>
</organism>
<keyword evidence="3" id="KW-0813">Transport</keyword>
<protein>
    <submittedName>
        <fullName evidence="9">FliH/SctL family protein</fullName>
    </submittedName>
</protein>
<evidence type="ECO:0000256" key="4">
    <source>
        <dbReference type="ARBA" id="ARBA00022795"/>
    </source>
</evidence>
<evidence type="ECO:0000313" key="10">
    <source>
        <dbReference type="Proteomes" id="UP001595896"/>
    </source>
</evidence>
<keyword evidence="10" id="KW-1185">Reference proteome</keyword>
<keyword evidence="5" id="KW-0653">Protein transport</keyword>
<dbReference type="EMBL" id="JBHSGK010000003">
    <property type="protein sequence ID" value="MFC4735603.1"/>
    <property type="molecule type" value="Genomic_DNA"/>
</dbReference>
<evidence type="ECO:0000259" key="8">
    <source>
        <dbReference type="Pfam" id="PF02108"/>
    </source>
</evidence>
<evidence type="ECO:0000313" key="9">
    <source>
        <dbReference type="EMBL" id="MFC4735603.1"/>
    </source>
</evidence>
<keyword evidence="4" id="KW-1005">Bacterial flagellum biogenesis</keyword>
<keyword evidence="6" id="KW-1006">Bacterial flagellum protein export</keyword>
<dbReference type="InterPro" id="IPR018035">
    <property type="entry name" value="Flagellar_FliH/T3SS_HrpE"/>
</dbReference>
<dbReference type="PANTHER" id="PTHR34982">
    <property type="entry name" value="YOP PROTEINS TRANSLOCATION PROTEIN L"/>
    <property type="match status" value="1"/>
</dbReference>
<evidence type="ECO:0000256" key="3">
    <source>
        <dbReference type="ARBA" id="ARBA00022448"/>
    </source>
</evidence>
<comment type="function">
    <text evidence="1">Needed for flagellar regrowth and assembly.</text>
</comment>
<evidence type="ECO:0000256" key="6">
    <source>
        <dbReference type="ARBA" id="ARBA00023225"/>
    </source>
</evidence>
<evidence type="ECO:0000256" key="2">
    <source>
        <dbReference type="ARBA" id="ARBA00006602"/>
    </source>
</evidence>
<accession>A0ABV9NQM7</accession>
<feature type="domain" description="Flagellar assembly protein FliH/Type III secretion system HrpE" evidence="8">
    <location>
        <begin position="111"/>
        <end position="236"/>
    </location>
</feature>
<name>A0ABV9NQM7_9BACI</name>
<dbReference type="RefSeq" id="WP_377908229.1">
    <property type="nucleotide sequence ID" value="NZ_JBHSGK010000003.1"/>
</dbReference>
<sequence>MSSIIRKSGLPSSSVKIIRPFEMSAAEEAAASLEAPEKAEREIVQEQMQDIYLQQEELNSQKREVNERLSYLESEMKEKAQQMYEEAEREGFHAGFEEGSAQAAQNWKEQIADAASIVELAFTERMHQLEESQTDVLKLAFHLAEKIIGCELKERSFYVDMTKAVLKSRSWTETVTVYASQADYALICSQRNELEEAAGPAAELILLPDPDLDAGGLAIETETSRIDAGADVQLNELKKKLFASRAAIT</sequence>
<reference evidence="10" key="1">
    <citation type="journal article" date="2019" name="Int. J. Syst. Evol. Microbiol.">
        <title>The Global Catalogue of Microorganisms (GCM) 10K type strain sequencing project: providing services to taxonomists for standard genome sequencing and annotation.</title>
        <authorList>
            <consortium name="The Broad Institute Genomics Platform"/>
            <consortium name="The Broad Institute Genome Sequencing Center for Infectious Disease"/>
            <person name="Wu L."/>
            <person name="Ma J."/>
        </authorList>
    </citation>
    <scope>NUCLEOTIDE SEQUENCE [LARGE SCALE GENOMIC DNA]</scope>
    <source>
        <strain evidence="10">JCM 12165</strain>
    </source>
</reference>
<dbReference type="InterPro" id="IPR051472">
    <property type="entry name" value="T3SS_Stator/FliH"/>
</dbReference>
<gene>
    <name evidence="9" type="ORF">ACFO4L_03295</name>
</gene>
<keyword evidence="7" id="KW-0175">Coiled coil</keyword>
<feature type="coiled-coil region" evidence="7">
    <location>
        <begin position="48"/>
        <end position="82"/>
    </location>
</feature>
<evidence type="ECO:0000256" key="5">
    <source>
        <dbReference type="ARBA" id="ARBA00022927"/>
    </source>
</evidence>
<dbReference type="Pfam" id="PF02108">
    <property type="entry name" value="FliH"/>
    <property type="match status" value="1"/>
</dbReference>
<comment type="caution">
    <text evidence="9">The sequence shown here is derived from an EMBL/GenBank/DDBJ whole genome shotgun (WGS) entry which is preliminary data.</text>
</comment>
<comment type="similarity">
    <text evidence="2">Belongs to the FliH family.</text>
</comment>
<dbReference type="Proteomes" id="UP001595896">
    <property type="component" value="Unassembled WGS sequence"/>
</dbReference>
<proteinExistence type="inferred from homology"/>